<feature type="transmembrane region" description="Helical" evidence="8">
    <location>
        <begin position="272"/>
        <end position="296"/>
    </location>
</feature>
<feature type="transmembrane region" description="Helical" evidence="8">
    <location>
        <begin position="238"/>
        <end position="260"/>
    </location>
</feature>
<protein>
    <submittedName>
        <fullName evidence="10">ABC transporter permease</fullName>
    </submittedName>
</protein>
<sequence length="357" mass="38858">MRIAALIRRIARQLFRDKRTLALLFVAPLLVLSLMYVMFNGSGNTSKPKLGAVNVPAPLMQALSNAELDVVPYTSADRQTIKEDGLDGLLLLENGKPKLILENSDPTQANMIRLKVGQMQALAATALNEQSRLPSAINPAQALPTEYVYGNADSTFFDVLSPILVGFFVFFFVFLIAGIGLLRERTTGTLERLMSTPIRRGEVIGGYLAGYGIFAVAQTVIVVLFAVNVLDISLVGSIWNVLLINLLLALVALSLGILLSTFASSEFQMVQFIPIVVVPQIFFSGIFPLDTMAAWLQVIAHAMPLYYAAHALKGVMYKGFGFGDIAFDAAVLALFAIVFIALNAIALRKYRKPAARD</sequence>
<comment type="subcellular location">
    <subcellularLocation>
        <location evidence="1">Cell membrane</location>
        <topology evidence="1">Multi-pass membrane protein</topology>
    </subcellularLocation>
</comment>
<feature type="transmembrane region" description="Helical" evidence="8">
    <location>
        <begin position="325"/>
        <end position="347"/>
    </location>
</feature>
<evidence type="ECO:0000259" key="9">
    <source>
        <dbReference type="PROSITE" id="PS51012"/>
    </source>
</evidence>
<dbReference type="InterPro" id="IPR013525">
    <property type="entry name" value="ABC2_TM"/>
</dbReference>
<dbReference type="PANTHER" id="PTHR30294:SF38">
    <property type="entry name" value="TRANSPORT PERMEASE PROTEIN"/>
    <property type="match status" value="1"/>
</dbReference>
<keyword evidence="11" id="KW-1185">Reference proteome</keyword>
<keyword evidence="7 8" id="KW-0472">Membrane</keyword>
<reference evidence="11" key="1">
    <citation type="journal article" date="2019" name="Int. J. Syst. Evol. Microbiol.">
        <title>The Global Catalogue of Microorganisms (GCM) 10K type strain sequencing project: providing services to taxonomists for standard genome sequencing and annotation.</title>
        <authorList>
            <consortium name="The Broad Institute Genomics Platform"/>
            <consortium name="The Broad Institute Genome Sequencing Center for Infectious Disease"/>
            <person name="Wu L."/>
            <person name="Ma J."/>
        </authorList>
    </citation>
    <scope>NUCLEOTIDE SEQUENCE [LARGE SCALE GENOMIC DNA]</scope>
    <source>
        <strain evidence="11">CGMCC 1.18575</strain>
    </source>
</reference>
<evidence type="ECO:0000313" key="11">
    <source>
        <dbReference type="Proteomes" id="UP001596113"/>
    </source>
</evidence>
<feature type="transmembrane region" description="Helical" evidence="8">
    <location>
        <begin position="159"/>
        <end position="182"/>
    </location>
</feature>
<evidence type="ECO:0000256" key="6">
    <source>
        <dbReference type="ARBA" id="ARBA00022989"/>
    </source>
</evidence>
<evidence type="ECO:0000256" key="2">
    <source>
        <dbReference type="ARBA" id="ARBA00007783"/>
    </source>
</evidence>
<keyword evidence="3" id="KW-0813">Transport</keyword>
<gene>
    <name evidence="10" type="ORF">ACFPOF_24850</name>
</gene>
<evidence type="ECO:0000256" key="3">
    <source>
        <dbReference type="ARBA" id="ARBA00022448"/>
    </source>
</evidence>
<proteinExistence type="inferred from homology"/>
<feature type="domain" description="ABC transmembrane type-2" evidence="9">
    <location>
        <begin position="125"/>
        <end position="350"/>
    </location>
</feature>
<dbReference type="RefSeq" id="WP_378137761.1">
    <property type="nucleotide sequence ID" value="NZ_JBHSMI010000052.1"/>
</dbReference>
<dbReference type="Proteomes" id="UP001596113">
    <property type="component" value="Unassembled WGS sequence"/>
</dbReference>
<dbReference type="EMBL" id="JBHSMI010000052">
    <property type="protein sequence ID" value="MFC5405984.1"/>
    <property type="molecule type" value="Genomic_DNA"/>
</dbReference>
<comment type="similarity">
    <text evidence="2">Belongs to the ABC-2 integral membrane protein family.</text>
</comment>
<name>A0ABW0HYB1_9BACL</name>
<dbReference type="InterPro" id="IPR047817">
    <property type="entry name" value="ABC2_TM_bact-type"/>
</dbReference>
<organism evidence="10 11">
    <name type="scientific">Cohnella soli</name>
    <dbReference type="NCBI Taxonomy" id="425005"/>
    <lineage>
        <taxon>Bacteria</taxon>
        <taxon>Bacillati</taxon>
        <taxon>Bacillota</taxon>
        <taxon>Bacilli</taxon>
        <taxon>Bacillales</taxon>
        <taxon>Paenibacillaceae</taxon>
        <taxon>Cohnella</taxon>
    </lineage>
</organism>
<dbReference type="Pfam" id="PF12698">
    <property type="entry name" value="ABC2_membrane_3"/>
    <property type="match status" value="1"/>
</dbReference>
<evidence type="ECO:0000256" key="4">
    <source>
        <dbReference type="ARBA" id="ARBA00022475"/>
    </source>
</evidence>
<evidence type="ECO:0000256" key="7">
    <source>
        <dbReference type="ARBA" id="ARBA00023136"/>
    </source>
</evidence>
<keyword evidence="4" id="KW-1003">Cell membrane</keyword>
<feature type="transmembrane region" description="Helical" evidence="8">
    <location>
        <begin position="203"/>
        <end position="226"/>
    </location>
</feature>
<dbReference type="InterPro" id="IPR051449">
    <property type="entry name" value="ABC-2_transporter_component"/>
</dbReference>
<keyword evidence="5 8" id="KW-0812">Transmembrane</keyword>
<dbReference type="PROSITE" id="PS51012">
    <property type="entry name" value="ABC_TM2"/>
    <property type="match status" value="1"/>
</dbReference>
<dbReference type="PANTHER" id="PTHR30294">
    <property type="entry name" value="MEMBRANE COMPONENT OF ABC TRANSPORTER YHHJ-RELATED"/>
    <property type="match status" value="1"/>
</dbReference>
<accession>A0ABW0HYB1</accession>
<evidence type="ECO:0000313" key="10">
    <source>
        <dbReference type="EMBL" id="MFC5405984.1"/>
    </source>
</evidence>
<evidence type="ECO:0000256" key="5">
    <source>
        <dbReference type="ARBA" id="ARBA00022692"/>
    </source>
</evidence>
<evidence type="ECO:0000256" key="8">
    <source>
        <dbReference type="SAM" id="Phobius"/>
    </source>
</evidence>
<feature type="transmembrane region" description="Helical" evidence="8">
    <location>
        <begin position="21"/>
        <end position="39"/>
    </location>
</feature>
<comment type="caution">
    <text evidence="10">The sequence shown here is derived from an EMBL/GenBank/DDBJ whole genome shotgun (WGS) entry which is preliminary data.</text>
</comment>
<keyword evidence="6 8" id="KW-1133">Transmembrane helix</keyword>
<evidence type="ECO:0000256" key="1">
    <source>
        <dbReference type="ARBA" id="ARBA00004651"/>
    </source>
</evidence>